<name>A0A813JFD5_POLGL</name>
<sequence length="116" mass="13308">DAADEALGVRSERVALRVEVEELVSLERVFEEADQDYASLCAWFQEGGTKKPRPADEFFTLWDGFFQAIRVALEGLYGGRTSRRRKANRSKPLRPLEPYKRSLNLDEPMQDDADDK</sequence>
<reference evidence="2" key="1">
    <citation type="submission" date="2021-02" db="EMBL/GenBank/DDBJ databases">
        <authorList>
            <person name="Dougan E. K."/>
            <person name="Rhodes N."/>
            <person name="Thang M."/>
            <person name="Chan C."/>
        </authorList>
    </citation>
    <scope>NUCLEOTIDE SEQUENCE</scope>
</reference>
<evidence type="ECO:0000313" key="2">
    <source>
        <dbReference type="EMBL" id="CAE8676683.1"/>
    </source>
</evidence>
<proteinExistence type="predicted"/>
<dbReference type="AlphaFoldDB" id="A0A813JFD5"/>
<dbReference type="Proteomes" id="UP000626109">
    <property type="component" value="Unassembled WGS sequence"/>
</dbReference>
<dbReference type="EMBL" id="CAJNNW010025282">
    <property type="protein sequence ID" value="CAE8676683.1"/>
    <property type="molecule type" value="Genomic_DNA"/>
</dbReference>
<gene>
    <name evidence="2" type="ORF">PGLA2088_LOCUS19988</name>
</gene>
<feature type="non-terminal residue" evidence="2">
    <location>
        <position position="116"/>
    </location>
</feature>
<evidence type="ECO:0000313" key="3">
    <source>
        <dbReference type="Proteomes" id="UP000626109"/>
    </source>
</evidence>
<evidence type="ECO:0000256" key="1">
    <source>
        <dbReference type="SAM" id="MobiDB-lite"/>
    </source>
</evidence>
<feature type="compositionally biased region" description="Basic residues" evidence="1">
    <location>
        <begin position="81"/>
        <end position="92"/>
    </location>
</feature>
<accession>A0A813JFD5</accession>
<comment type="caution">
    <text evidence="2">The sequence shown here is derived from an EMBL/GenBank/DDBJ whole genome shotgun (WGS) entry which is preliminary data.</text>
</comment>
<organism evidence="2 3">
    <name type="scientific">Polarella glacialis</name>
    <name type="common">Dinoflagellate</name>
    <dbReference type="NCBI Taxonomy" id="89957"/>
    <lineage>
        <taxon>Eukaryota</taxon>
        <taxon>Sar</taxon>
        <taxon>Alveolata</taxon>
        <taxon>Dinophyceae</taxon>
        <taxon>Suessiales</taxon>
        <taxon>Suessiaceae</taxon>
        <taxon>Polarella</taxon>
    </lineage>
</organism>
<feature type="region of interest" description="Disordered" evidence="1">
    <location>
        <begin position="81"/>
        <end position="116"/>
    </location>
</feature>
<protein>
    <submittedName>
        <fullName evidence="2">Uncharacterized protein</fullName>
    </submittedName>
</protein>